<evidence type="ECO:0000313" key="3">
    <source>
        <dbReference type="Proteomes" id="UP000035057"/>
    </source>
</evidence>
<dbReference type="OrthoDB" id="224775at2"/>
<feature type="compositionally biased region" description="Basic and acidic residues" evidence="1">
    <location>
        <begin position="374"/>
        <end position="384"/>
    </location>
</feature>
<accession>A0A072NAV6</accession>
<dbReference type="NCBIfam" id="TIGR04096">
    <property type="entry name" value="dnd_rel_methyl"/>
    <property type="match status" value="1"/>
</dbReference>
<keyword evidence="3" id="KW-1185">Reference proteome</keyword>
<dbReference type="RefSeq" id="WP_051669151.1">
    <property type="nucleotide sequence ID" value="NZ_ANIE01000009.1"/>
</dbReference>
<dbReference type="Proteomes" id="UP000035057">
    <property type="component" value="Unassembled WGS sequence"/>
</dbReference>
<dbReference type="STRING" id="1137280.D777_03356"/>
<feature type="region of interest" description="Disordered" evidence="1">
    <location>
        <begin position="362"/>
        <end position="384"/>
    </location>
</feature>
<dbReference type="EMBL" id="ANIE01000009">
    <property type="protein sequence ID" value="KEF30180.1"/>
    <property type="molecule type" value="Genomic_DNA"/>
</dbReference>
<reference evidence="2 3" key="1">
    <citation type="submission" date="2012-12" db="EMBL/GenBank/DDBJ databases">
        <title>Genome assembly of Marinobacter sp. AK21.</title>
        <authorList>
            <person name="Khatri I."/>
            <person name="Kumar R."/>
            <person name="Vaidya B."/>
            <person name="Subramanian S."/>
            <person name="Pinnaka A."/>
        </authorList>
    </citation>
    <scope>NUCLEOTIDE SEQUENCE [LARGE SCALE GENOMIC DNA]</scope>
    <source>
        <strain evidence="2 3">AK21</strain>
    </source>
</reference>
<gene>
    <name evidence="2" type="ORF">D777_03356</name>
</gene>
<dbReference type="SUPFAM" id="SSF55166">
    <property type="entry name" value="Hedgehog/DD-peptidase"/>
    <property type="match status" value="1"/>
</dbReference>
<protein>
    <submittedName>
        <fullName evidence="2">Uncharacterized protein</fullName>
    </submittedName>
</protein>
<dbReference type="AlphaFoldDB" id="A0A072NAV6"/>
<comment type="caution">
    <text evidence="2">The sequence shown here is derived from an EMBL/GenBank/DDBJ whole genome shotgun (WGS) entry which is preliminary data.</text>
</comment>
<dbReference type="InterPro" id="IPR009045">
    <property type="entry name" value="Zn_M74/Hedgehog-like"/>
</dbReference>
<organism evidence="2 3">
    <name type="scientific">Marinobacter nitratireducens</name>
    <dbReference type="NCBI Taxonomy" id="1137280"/>
    <lineage>
        <taxon>Bacteria</taxon>
        <taxon>Pseudomonadati</taxon>
        <taxon>Pseudomonadota</taxon>
        <taxon>Gammaproteobacteria</taxon>
        <taxon>Pseudomonadales</taxon>
        <taxon>Marinobacteraceae</taxon>
        <taxon>Marinobacter</taxon>
    </lineage>
</organism>
<evidence type="ECO:0000313" key="2">
    <source>
        <dbReference type="EMBL" id="KEF30180.1"/>
    </source>
</evidence>
<name>A0A072NAV6_9GAMM</name>
<dbReference type="InterPro" id="IPR024019">
    <property type="entry name" value="CHP04096"/>
</dbReference>
<evidence type="ECO:0000256" key="1">
    <source>
        <dbReference type="SAM" id="MobiDB-lite"/>
    </source>
</evidence>
<proteinExistence type="predicted"/>
<dbReference type="PATRIC" id="fig|1137280.3.peg.3174"/>
<sequence length="860" mass="98248">MEKSNRFIGKKIADYRYLHTSALSELDEESRNAVRKAEARITPGAHYNVIKLRESAPEISFLNYPSFFEEAFPILEQSWKVNLDTGQCRYRVYSESNNPPILHRKELLLPSSHPDSQRFLELTKEAESIGLFDDTTRIGFLQDWNRLLKLKGYEVSEHALVPLANETTENLSAIESGSEIHRHLTALTRTQLSAPMQSLARYGYLDQTRSVFDYGCGKGNDVQLLKDSNINVAGWDPYYSPSAEKKTADIVNLGFVINVIEVPEERHLVLTSAYELASEILVVSAMLENANARGGLPFMDGVRTSRNTFQKYFSQGELATYIESVLRTEPVPIAPGIFYAFKTDAAKTDFLARKSVKRSHPRLLRAKRPLNSQKPERRTPPSLRKYENNKDIFEKLWSTWLDFGRKPKPSEIENLNDIRRFLGSYPAALRILETVKNEEGALALARAEQARKDDLIVQFAELRFFRSAPPRPMPDKLKEDVRHFFGTLANAQTIGEDHLVQVLDKSAILSACIEAAEQGLGWLHDDHSLQLHTELIPRLPPVLRIYITCASSLFGDPSSADLVKIHIRSGKLSLMSYDDFFGKAIPKMLVRTKINLRNQRIDVYQYGDEFAPPNLYLKSRYMHEDQENYAEQLRFDEALEQLGVGDFSGFGPPDRDFQNALRDKRWAIEGHSLTRSTEIPNLDHPCGQYFKYRDLIECGETQKSLKIENHPLQPESYTALLDLANILIDPIVDYFGMIKLTYGFCSSELSKNIRRRIAPKLDQHASHELNRLGNPICMRGGAAVDFIVEDEDMFEVSQWIAENLEFDRMYFYGQDRPIHVSFSETPAKQVTVMKRSSANERLIPRSYSLNDFINLDNSPI</sequence>